<organism evidence="1 2">
    <name type="scientific">Choanephora cucurbitarum</name>
    <dbReference type="NCBI Taxonomy" id="101091"/>
    <lineage>
        <taxon>Eukaryota</taxon>
        <taxon>Fungi</taxon>
        <taxon>Fungi incertae sedis</taxon>
        <taxon>Mucoromycota</taxon>
        <taxon>Mucoromycotina</taxon>
        <taxon>Mucoromycetes</taxon>
        <taxon>Mucorales</taxon>
        <taxon>Mucorineae</taxon>
        <taxon>Choanephoraceae</taxon>
        <taxon>Choanephoroideae</taxon>
        <taxon>Choanephora</taxon>
    </lineage>
</organism>
<comment type="caution">
    <text evidence="1">The sequence shown here is derived from an EMBL/GenBank/DDBJ whole genome shotgun (WGS) entry which is preliminary data.</text>
</comment>
<accession>A0A1C7NNS8</accession>
<reference evidence="1 2" key="1">
    <citation type="submission" date="2016-03" db="EMBL/GenBank/DDBJ databases">
        <title>Choanephora cucurbitarum.</title>
        <authorList>
            <person name="Min B."/>
            <person name="Park H."/>
            <person name="Park J.-H."/>
            <person name="Shin H.-D."/>
            <person name="Choi I.-G."/>
        </authorList>
    </citation>
    <scope>NUCLEOTIDE SEQUENCE [LARGE SCALE GENOMIC DNA]</scope>
    <source>
        <strain evidence="1 2">KUS-F28377</strain>
    </source>
</reference>
<gene>
    <name evidence="1" type="ORF">A0J61_01844</name>
</gene>
<dbReference type="Proteomes" id="UP000093000">
    <property type="component" value="Unassembled WGS sequence"/>
</dbReference>
<dbReference type="AlphaFoldDB" id="A0A1C7NNS8"/>
<sequence>MYNIVAHHQLFKDLTLSPRASSLKANINTTRCEMFGHLLPDPIFEEKPFEPTSRELKSLVANRGCFPCRRDGIASLYFLSGLSQITCKRALAAASVSCLHHIQLNLSNLPDDDSLLVVHQVTIDQLWSADKIVAGKKQESEALNL</sequence>
<protein>
    <submittedName>
        <fullName evidence="1">Uncharacterized protein</fullName>
    </submittedName>
</protein>
<evidence type="ECO:0000313" key="2">
    <source>
        <dbReference type="Proteomes" id="UP000093000"/>
    </source>
</evidence>
<keyword evidence="2" id="KW-1185">Reference proteome</keyword>
<proteinExistence type="predicted"/>
<dbReference type="InParanoid" id="A0A1C7NNS8"/>
<evidence type="ECO:0000313" key="1">
    <source>
        <dbReference type="EMBL" id="OBZ90116.1"/>
    </source>
</evidence>
<dbReference type="EMBL" id="LUGH01000063">
    <property type="protein sequence ID" value="OBZ90116.1"/>
    <property type="molecule type" value="Genomic_DNA"/>
</dbReference>
<name>A0A1C7NNS8_9FUNG</name>